<organism evidence="7 8">
    <name type="scientific">Batillaria attramentaria</name>
    <dbReference type="NCBI Taxonomy" id="370345"/>
    <lineage>
        <taxon>Eukaryota</taxon>
        <taxon>Metazoa</taxon>
        <taxon>Spiralia</taxon>
        <taxon>Lophotrochozoa</taxon>
        <taxon>Mollusca</taxon>
        <taxon>Gastropoda</taxon>
        <taxon>Caenogastropoda</taxon>
        <taxon>Sorbeoconcha</taxon>
        <taxon>Cerithioidea</taxon>
        <taxon>Batillariidae</taxon>
        <taxon>Batillaria</taxon>
    </lineage>
</organism>
<dbReference type="InterPro" id="IPR004031">
    <property type="entry name" value="PMP22/EMP/MP20/Claudin"/>
</dbReference>
<dbReference type="Pfam" id="PF00822">
    <property type="entry name" value="PMP22_Claudin"/>
    <property type="match status" value="1"/>
</dbReference>
<evidence type="ECO:0000313" key="7">
    <source>
        <dbReference type="EMBL" id="KAK7488866.1"/>
    </source>
</evidence>
<keyword evidence="2 6" id="KW-0812">Transmembrane</keyword>
<feature type="transmembrane region" description="Helical" evidence="6">
    <location>
        <begin position="87"/>
        <end position="108"/>
    </location>
</feature>
<gene>
    <name evidence="7" type="ORF">BaRGS_00019823</name>
</gene>
<comment type="subcellular location">
    <subcellularLocation>
        <location evidence="1">Membrane</location>
        <topology evidence="1">Multi-pass membrane protein</topology>
    </subcellularLocation>
</comment>
<dbReference type="EMBL" id="JACVVK020000145">
    <property type="protein sequence ID" value="KAK7488866.1"/>
    <property type="molecule type" value="Genomic_DNA"/>
</dbReference>
<dbReference type="GO" id="GO:0016020">
    <property type="term" value="C:membrane"/>
    <property type="evidence" value="ECO:0007669"/>
    <property type="project" value="UniProtKB-SubCell"/>
</dbReference>
<dbReference type="AlphaFoldDB" id="A0ABD0KNY0"/>
<dbReference type="InterPro" id="IPR050579">
    <property type="entry name" value="PMP-22/EMP/MP20-like"/>
</dbReference>
<accession>A0ABD0KNY0</accession>
<evidence type="ECO:0000256" key="6">
    <source>
        <dbReference type="SAM" id="Phobius"/>
    </source>
</evidence>
<protein>
    <recommendedName>
        <fullName evidence="9">Claudin</fullName>
    </recommendedName>
</protein>
<keyword evidence="4 6" id="KW-0472">Membrane</keyword>
<comment type="caution">
    <text evidence="7">The sequence shown here is derived from an EMBL/GenBank/DDBJ whole genome shotgun (WGS) entry which is preliminary data.</text>
</comment>
<dbReference type="PANTHER" id="PTHR10671">
    <property type="entry name" value="EPITHELIAL MEMBRANE PROTEIN-RELATED"/>
    <property type="match status" value="1"/>
</dbReference>
<evidence type="ECO:0000256" key="5">
    <source>
        <dbReference type="SAM" id="MobiDB-lite"/>
    </source>
</evidence>
<evidence type="ECO:0000256" key="4">
    <source>
        <dbReference type="ARBA" id="ARBA00023136"/>
    </source>
</evidence>
<evidence type="ECO:0000256" key="2">
    <source>
        <dbReference type="ARBA" id="ARBA00022692"/>
    </source>
</evidence>
<evidence type="ECO:0008006" key="9">
    <source>
        <dbReference type="Google" id="ProtNLM"/>
    </source>
</evidence>
<evidence type="ECO:0000313" key="8">
    <source>
        <dbReference type="Proteomes" id="UP001519460"/>
    </source>
</evidence>
<evidence type="ECO:0000256" key="1">
    <source>
        <dbReference type="ARBA" id="ARBA00004141"/>
    </source>
</evidence>
<feature type="transmembrane region" description="Helical" evidence="6">
    <location>
        <begin position="12"/>
        <end position="36"/>
    </location>
</feature>
<keyword evidence="8" id="KW-1185">Reference proteome</keyword>
<sequence>MGLDSGPKHTSLYIGSLIVLVVSLLMFIAGLSAPYWTYGSLDGAADHPYVLYQGLWLVCHGYGNDTDTECSTAVDGSAVWFQAVQGLQLTALILWTFTTGYGGVANCLDPRYSHAIVLVVGTSLSGLLSFIALMIYIPNTVQFTETVVLDLDYQWGFALDLVGTLLGVFAAIGIAISYRKNPFTPRLPRETEMETSYPSSERVYSSNEAVYSSADRGYTSSEGVYPSEPEYPSSEGVYTPGEGAYP</sequence>
<feature type="transmembrane region" description="Helical" evidence="6">
    <location>
        <begin position="115"/>
        <end position="137"/>
    </location>
</feature>
<dbReference type="PANTHER" id="PTHR10671:SF108">
    <property type="entry name" value="CLAUDIN FAMILY PROTEIN-RELATED"/>
    <property type="match status" value="1"/>
</dbReference>
<proteinExistence type="predicted"/>
<dbReference type="Proteomes" id="UP001519460">
    <property type="component" value="Unassembled WGS sequence"/>
</dbReference>
<dbReference type="Gene3D" id="1.20.140.150">
    <property type="match status" value="1"/>
</dbReference>
<feature type="region of interest" description="Disordered" evidence="5">
    <location>
        <begin position="218"/>
        <end position="246"/>
    </location>
</feature>
<reference evidence="7 8" key="1">
    <citation type="journal article" date="2023" name="Sci. Data">
        <title>Genome assembly of the Korean intertidal mud-creeper Batillaria attramentaria.</title>
        <authorList>
            <person name="Patra A.K."/>
            <person name="Ho P.T."/>
            <person name="Jun S."/>
            <person name="Lee S.J."/>
            <person name="Kim Y."/>
            <person name="Won Y.J."/>
        </authorList>
    </citation>
    <scope>NUCLEOTIDE SEQUENCE [LARGE SCALE GENOMIC DNA]</scope>
    <source>
        <strain evidence="7">Wonlab-2016</strain>
    </source>
</reference>
<evidence type="ECO:0000256" key="3">
    <source>
        <dbReference type="ARBA" id="ARBA00022989"/>
    </source>
</evidence>
<name>A0ABD0KNY0_9CAEN</name>
<feature type="transmembrane region" description="Helical" evidence="6">
    <location>
        <begin position="157"/>
        <end position="178"/>
    </location>
</feature>
<keyword evidence="3 6" id="KW-1133">Transmembrane helix</keyword>